<protein>
    <submittedName>
        <fullName evidence="6">Low molecular weight phosphatase family protein</fullName>
    </submittedName>
</protein>
<keyword evidence="3" id="KW-0059">Arsenical resistance</keyword>
<evidence type="ECO:0000256" key="4">
    <source>
        <dbReference type="PIRSR" id="PIRSR617867-1"/>
    </source>
</evidence>
<dbReference type="SMART" id="SM00226">
    <property type="entry name" value="LMWPc"/>
    <property type="match status" value="1"/>
</dbReference>
<dbReference type="PANTHER" id="PTHR43428">
    <property type="entry name" value="ARSENATE REDUCTASE"/>
    <property type="match status" value="1"/>
</dbReference>
<dbReference type="InterPro" id="IPR036196">
    <property type="entry name" value="Ptyr_pPase_sf"/>
</dbReference>
<feature type="active site" evidence="4">
    <location>
        <position position="19"/>
    </location>
</feature>
<dbReference type="SUPFAM" id="SSF52788">
    <property type="entry name" value="Phosphotyrosine protein phosphatases I"/>
    <property type="match status" value="1"/>
</dbReference>
<reference evidence="6" key="1">
    <citation type="submission" date="2023-01" db="EMBL/GenBank/DDBJ databases">
        <title>The genome sequence of Kordiimonadaceae bacterium 6D33.</title>
        <authorList>
            <person name="Liu Y."/>
        </authorList>
    </citation>
    <scope>NUCLEOTIDE SEQUENCE</scope>
    <source>
        <strain evidence="6">6D33</strain>
    </source>
</reference>
<feature type="domain" description="Phosphotyrosine protein phosphatase I" evidence="5">
    <location>
        <begin position="7"/>
        <end position="142"/>
    </location>
</feature>
<dbReference type="PRINTS" id="PR00719">
    <property type="entry name" value="LMWPTPASE"/>
</dbReference>
<name>A0AAF0BM10_9PROT</name>
<dbReference type="PANTHER" id="PTHR43428:SF1">
    <property type="entry name" value="ARSENATE REDUCTASE"/>
    <property type="match status" value="1"/>
</dbReference>
<evidence type="ECO:0000256" key="1">
    <source>
        <dbReference type="ARBA" id="ARBA00011063"/>
    </source>
</evidence>
<dbReference type="EMBL" id="CP116805">
    <property type="protein sequence ID" value="WCL54857.1"/>
    <property type="molecule type" value="Genomic_DNA"/>
</dbReference>
<dbReference type="AlphaFoldDB" id="A0AAF0BM10"/>
<dbReference type="GO" id="GO:0046685">
    <property type="term" value="P:response to arsenic-containing substance"/>
    <property type="evidence" value="ECO:0007669"/>
    <property type="project" value="UniProtKB-KW"/>
</dbReference>
<evidence type="ECO:0000313" key="6">
    <source>
        <dbReference type="EMBL" id="WCL54857.1"/>
    </source>
</evidence>
<dbReference type="Proteomes" id="UP001217500">
    <property type="component" value="Chromosome"/>
</dbReference>
<keyword evidence="7" id="KW-1185">Reference proteome</keyword>
<dbReference type="Pfam" id="PF01451">
    <property type="entry name" value="LMWPc"/>
    <property type="match status" value="1"/>
</dbReference>
<organism evidence="6 7">
    <name type="scientific">Gimibacter soli</name>
    <dbReference type="NCBI Taxonomy" id="3024400"/>
    <lineage>
        <taxon>Bacteria</taxon>
        <taxon>Pseudomonadati</taxon>
        <taxon>Pseudomonadota</taxon>
        <taxon>Alphaproteobacteria</taxon>
        <taxon>Kordiimonadales</taxon>
        <taxon>Temperatibacteraceae</taxon>
        <taxon>Gimibacter</taxon>
    </lineage>
</organism>
<sequence length="143" mass="15987">MTFLHPKSVLFVCNQNSVRSPMAEAITQKLARRRMFVESVGLIAGAADPFTVSVMAEDDIDIADHAPKTLSEVDPADFDLVVALTPESHMKLARTLGADNPKLEYWATPDPGDAEGHRDRVIDSYRLVRDHLEVRIADRFHFT</sequence>
<evidence type="ECO:0000256" key="3">
    <source>
        <dbReference type="ARBA" id="ARBA00022849"/>
    </source>
</evidence>
<keyword evidence="2" id="KW-0378">Hydrolase</keyword>
<accession>A0AAF0BM10</accession>
<comment type="similarity">
    <text evidence="1">Belongs to the low molecular weight phosphotyrosine protein phosphatase family.</text>
</comment>
<proteinExistence type="inferred from homology"/>
<dbReference type="InterPro" id="IPR023485">
    <property type="entry name" value="Ptyr_pPase"/>
</dbReference>
<dbReference type="InterPro" id="IPR017867">
    <property type="entry name" value="Tyr_phospatase_low_mol_wt"/>
</dbReference>
<dbReference type="RefSeq" id="WP_289504585.1">
    <property type="nucleotide sequence ID" value="NZ_CP116805.1"/>
</dbReference>
<evidence type="ECO:0000313" key="7">
    <source>
        <dbReference type="Proteomes" id="UP001217500"/>
    </source>
</evidence>
<dbReference type="Gene3D" id="3.40.50.2300">
    <property type="match status" value="1"/>
</dbReference>
<evidence type="ECO:0000259" key="5">
    <source>
        <dbReference type="SMART" id="SM00226"/>
    </source>
</evidence>
<dbReference type="KEGG" id="gso:PH603_03675"/>
<feature type="active site" description="Nucleophile" evidence="4">
    <location>
        <position position="13"/>
    </location>
</feature>
<evidence type="ECO:0000256" key="2">
    <source>
        <dbReference type="ARBA" id="ARBA00022801"/>
    </source>
</evidence>
<gene>
    <name evidence="6" type="ORF">PH603_03675</name>
</gene>
<dbReference type="GO" id="GO:0004725">
    <property type="term" value="F:protein tyrosine phosphatase activity"/>
    <property type="evidence" value="ECO:0007669"/>
    <property type="project" value="InterPro"/>
</dbReference>